<dbReference type="RefSeq" id="WP_194513977.1">
    <property type="nucleotide sequence ID" value="NZ_JADIXP010000012.1"/>
</dbReference>
<gene>
    <name evidence="2" type="ORF">ISP11_17580</name>
</gene>
<comment type="caution">
    <text evidence="2">The sequence shown here is derived from an EMBL/GenBank/DDBJ whole genome shotgun (WGS) entry which is preliminary data.</text>
</comment>
<proteinExistence type="predicted"/>
<dbReference type="Proteomes" id="UP000628560">
    <property type="component" value="Unassembled WGS sequence"/>
</dbReference>
<feature type="signal peptide" evidence="1">
    <location>
        <begin position="1"/>
        <end position="20"/>
    </location>
</feature>
<dbReference type="EMBL" id="JADIXP010000012">
    <property type="protein sequence ID" value="MBF4179679.1"/>
    <property type="molecule type" value="Genomic_DNA"/>
</dbReference>
<reference evidence="2 3" key="1">
    <citation type="submission" date="2020-11" db="EMBL/GenBank/DDBJ databases">
        <title>Identification of Lelliottia nimipressuralis from Wound Infection by Whole Genome-Based Bacterial Identification.</title>
        <authorList>
            <person name="Navarathna D.H."/>
            <person name="Choi H."/>
            <person name="Jinadatha C."/>
            <person name="Chatterjee P."/>
            <person name="Hwang M."/>
        </authorList>
    </citation>
    <scope>NUCLEOTIDE SEQUENCE [LARGE SCALE GENOMIC DNA]</scope>
    <source>
        <strain evidence="2 3">DN2020</strain>
    </source>
</reference>
<name>A0ABD4KGM2_9ENTR</name>
<sequence>MGKKKILSLLVVALAVVLIAAYRDSASNEAWRLAHEDYLLAQKTYEDNVKLYRECIDADWPSPEVAAQKCYTTKVAMDDAHADMRSALLTYNAASDD</sequence>
<evidence type="ECO:0000256" key="1">
    <source>
        <dbReference type="SAM" id="SignalP"/>
    </source>
</evidence>
<accession>A0ABD4KGM2</accession>
<evidence type="ECO:0000313" key="3">
    <source>
        <dbReference type="Proteomes" id="UP000628560"/>
    </source>
</evidence>
<dbReference type="AlphaFoldDB" id="A0ABD4KGM2"/>
<keyword evidence="1" id="KW-0732">Signal</keyword>
<evidence type="ECO:0000313" key="2">
    <source>
        <dbReference type="EMBL" id="MBF4179679.1"/>
    </source>
</evidence>
<feature type="chain" id="PRO_5044893441" evidence="1">
    <location>
        <begin position="21"/>
        <end position="97"/>
    </location>
</feature>
<protein>
    <submittedName>
        <fullName evidence="2">Uncharacterized protein</fullName>
    </submittedName>
</protein>
<organism evidence="2 3">
    <name type="scientific">Lelliottia nimipressuralis</name>
    <dbReference type="NCBI Taxonomy" id="69220"/>
    <lineage>
        <taxon>Bacteria</taxon>
        <taxon>Pseudomonadati</taxon>
        <taxon>Pseudomonadota</taxon>
        <taxon>Gammaproteobacteria</taxon>
        <taxon>Enterobacterales</taxon>
        <taxon>Enterobacteriaceae</taxon>
        <taxon>Lelliottia</taxon>
    </lineage>
</organism>